<evidence type="ECO:0000256" key="1">
    <source>
        <dbReference type="SAM" id="MobiDB-lite"/>
    </source>
</evidence>
<reference evidence="2 3" key="1">
    <citation type="submission" date="2019-05" db="EMBL/GenBank/DDBJ databases">
        <title>Emergence of the Ug99 lineage of the wheat stem rust pathogen through somatic hybridization.</title>
        <authorList>
            <person name="Li F."/>
            <person name="Upadhyaya N.M."/>
            <person name="Sperschneider J."/>
            <person name="Matny O."/>
            <person name="Nguyen-Phuc H."/>
            <person name="Mago R."/>
            <person name="Raley C."/>
            <person name="Miller M.E."/>
            <person name="Silverstein K.A.T."/>
            <person name="Henningsen E."/>
            <person name="Hirsch C.D."/>
            <person name="Visser B."/>
            <person name="Pretorius Z.A."/>
            <person name="Steffenson B.J."/>
            <person name="Schwessinger B."/>
            <person name="Dodds P.N."/>
            <person name="Figueroa M."/>
        </authorList>
    </citation>
    <scope>NUCLEOTIDE SEQUENCE [LARGE SCALE GENOMIC DNA]</scope>
    <source>
        <strain evidence="2 3">Ug99</strain>
    </source>
</reference>
<evidence type="ECO:0000313" key="3">
    <source>
        <dbReference type="Proteomes" id="UP000325313"/>
    </source>
</evidence>
<protein>
    <submittedName>
        <fullName evidence="2">Uncharacterized protein</fullName>
    </submittedName>
</protein>
<proteinExistence type="predicted"/>
<organism evidence="2 3">
    <name type="scientific">Puccinia graminis f. sp. tritici</name>
    <dbReference type="NCBI Taxonomy" id="56615"/>
    <lineage>
        <taxon>Eukaryota</taxon>
        <taxon>Fungi</taxon>
        <taxon>Dikarya</taxon>
        <taxon>Basidiomycota</taxon>
        <taxon>Pucciniomycotina</taxon>
        <taxon>Pucciniomycetes</taxon>
        <taxon>Pucciniales</taxon>
        <taxon>Pucciniaceae</taxon>
        <taxon>Puccinia</taxon>
    </lineage>
</organism>
<feature type="region of interest" description="Disordered" evidence="1">
    <location>
        <begin position="1"/>
        <end position="21"/>
    </location>
</feature>
<name>A0A5B0SLX0_PUCGR</name>
<comment type="caution">
    <text evidence="2">The sequence shown here is derived from an EMBL/GenBank/DDBJ whole genome shotgun (WGS) entry which is preliminary data.</text>
</comment>
<dbReference type="AlphaFoldDB" id="A0A5B0SLX0"/>
<dbReference type="EMBL" id="VDEP01000001">
    <property type="protein sequence ID" value="KAA1138868.1"/>
    <property type="molecule type" value="Genomic_DNA"/>
</dbReference>
<sequence length="380" mass="44084">MEPNSNKEVNQSHTGNGNAWEVLSSGTSIDRDLIIPRQGWNDGLSSENLDRTTVLPSIETKAISKPTKIVVKEPVDILKFDKTVFSAGKSVLQKDRLRVESILMYIDSVEPKTDTLQITASKPEDVQKVFSDVVYKKMRALVVQEKQQRIIESFYPLLEEERQEELERVGIGKTKSQNDALDELWINRRNWFRFWKQRANIEVVEKVSGIPNHSQHLFTRNLTWFLFYVDMIGRILCGYHTGNRPTARARDINSTLLNQAFQMALQYSPDPSSLINKRKHPHGYRRRHSKLEVVWQWLHRFINSLDNHPAFQQIFFPRGCGGQIPNHTQGFFNYISTYSIKQLNQRLVEYYDHIDHCQSNPNTPLECFHQTILVSSSALS</sequence>
<evidence type="ECO:0000313" key="2">
    <source>
        <dbReference type="EMBL" id="KAA1138868.1"/>
    </source>
</evidence>
<dbReference type="Proteomes" id="UP000325313">
    <property type="component" value="Unassembled WGS sequence"/>
</dbReference>
<accession>A0A5B0SLX0</accession>
<gene>
    <name evidence="2" type="ORF">PGTUg99_025799</name>
</gene>
<feature type="compositionally biased region" description="Polar residues" evidence="1">
    <location>
        <begin position="1"/>
        <end position="17"/>
    </location>
</feature>